<evidence type="ECO:0000256" key="2">
    <source>
        <dbReference type="PROSITE-ProRule" id="PRU01091"/>
    </source>
</evidence>
<evidence type="ECO:0000313" key="4">
    <source>
        <dbReference type="EMBL" id="GGY18242.1"/>
    </source>
</evidence>
<evidence type="ECO:0000313" key="5">
    <source>
        <dbReference type="Proteomes" id="UP000600946"/>
    </source>
</evidence>
<dbReference type="Proteomes" id="UP000600946">
    <property type="component" value="Unassembled WGS sequence"/>
</dbReference>
<dbReference type="SMART" id="SM00862">
    <property type="entry name" value="Trans_reg_C"/>
    <property type="match status" value="1"/>
</dbReference>
<reference evidence="5" key="1">
    <citation type="journal article" date="2019" name="Int. J. Syst. Evol. Microbiol.">
        <title>The Global Catalogue of Microorganisms (GCM) 10K type strain sequencing project: providing services to taxonomists for standard genome sequencing and annotation.</title>
        <authorList>
            <consortium name="The Broad Institute Genomics Platform"/>
            <consortium name="The Broad Institute Genome Sequencing Center for Infectious Disease"/>
            <person name="Wu L."/>
            <person name="Ma J."/>
        </authorList>
    </citation>
    <scope>NUCLEOTIDE SEQUENCE [LARGE SCALE GENOMIC DNA]</scope>
    <source>
        <strain evidence="5">JCM 4594</strain>
    </source>
</reference>
<dbReference type="InterPro" id="IPR001867">
    <property type="entry name" value="OmpR/PhoB-type_DNA-bd"/>
</dbReference>
<feature type="DNA-binding region" description="OmpR/PhoB-type" evidence="2">
    <location>
        <begin position="66"/>
        <end position="162"/>
    </location>
</feature>
<accession>A0ABQ2ZNI6</accession>
<name>A0ABQ2ZNI6_9ACTN</name>
<evidence type="ECO:0000256" key="1">
    <source>
        <dbReference type="ARBA" id="ARBA00023125"/>
    </source>
</evidence>
<dbReference type="InterPro" id="IPR036388">
    <property type="entry name" value="WH-like_DNA-bd_sf"/>
</dbReference>
<gene>
    <name evidence="4" type="ORF">GCM10010326_08560</name>
</gene>
<feature type="domain" description="OmpR/PhoB-type" evidence="3">
    <location>
        <begin position="66"/>
        <end position="162"/>
    </location>
</feature>
<dbReference type="PROSITE" id="PS51755">
    <property type="entry name" value="OMPR_PHOB"/>
    <property type="match status" value="1"/>
</dbReference>
<dbReference type="Pfam" id="PF00486">
    <property type="entry name" value="Trans_reg_C"/>
    <property type="match status" value="1"/>
</dbReference>
<dbReference type="EMBL" id="BMUU01000001">
    <property type="protein sequence ID" value="GGY18242.1"/>
    <property type="molecule type" value="Genomic_DNA"/>
</dbReference>
<sequence length="167" mass="19342">MSREEVRLLRWPAQQELRDRYRTIGVPRILVVEARAEAPVCEDVCEDWVRAPIAAHDLQARVNALSRRYRMNRLPCLDESGVLHFSSRSVTVSPTQTELLELLVPNFREVVPREALRYRLGQVNGSRTRNALDLHMMRTRERIQPLGLSIRTVWGRGYVLESQADLV</sequence>
<organism evidence="4 5">
    <name type="scientific">Streptomyces xanthochromogenes</name>
    <dbReference type="NCBI Taxonomy" id="67384"/>
    <lineage>
        <taxon>Bacteria</taxon>
        <taxon>Bacillati</taxon>
        <taxon>Actinomycetota</taxon>
        <taxon>Actinomycetes</taxon>
        <taxon>Kitasatosporales</taxon>
        <taxon>Streptomycetaceae</taxon>
        <taxon>Streptomyces</taxon>
    </lineage>
</organism>
<comment type="caution">
    <text evidence="4">The sequence shown here is derived from an EMBL/GenBank/DDBJ whole genome shotgun (WGS) entry which is preliminary data.</text>
</comment>
<dbReference type="Gene3D" id="1.10.10.10">
    <property type="entry name" value="Winged helix-like DNA-binding domain superfamily/Winged helix DNA-binding domain"/>
    <property type="match status" value="1"/>
</dbReference>
<proteinExistence type="predicted"/>
<protein>
    <recommendedName>
        <fullName evidence="3">OmpR/PhoB-type domain-containing protein</fullName>
    </recommendedName>
</protein>
<dbReference type="InterPro" id="IPR016032">
    <property type="entry name" value="Sig_transdc_resp-reg_C-effctor"/>
</dbReference>
<keyword evidence="5" id="KW-1185">Reference proteome</keyword>
<keyword evidence="1 2" id="KW-0238">DNA-binding</keyword>
<dbReference type="SUPFAM" id="SSF46894">
    <property type="entry name" value="C-terminal effector domain of the bipartite response regulators"/>
    <property type="match status" value="1"/>
</dbReference>
<evidence type="ECO:0000259" key="3">
    <source>
        <dbReference type="PROSITE" id="PS51755"/>
    </source>
</evidence>